<feature type="signal peptide" evidence="1">
    <location>
        <begin position="1"/>
        <end position="16"/>
    </location>
</feature>
<keyword evidence="1" id="KW-0732">Signal</keyword>
<proteinExistence type="predicted"/>
<keyword evidence="3" id="KW-1185">Reference proteome</keyword>
<evidence type="ECO:0000313" key="3">
    <source>
        <dbReference type="Proteomes" id="UP001229421"/>
    </source>
</evidence>
<evidence type="ECO:0000256" key="1">
    <source>
        <dbReference type="SAM" id="SignalP"/>
    </source>
</evidence>
<dbReference type="Proteomes" id="UP001229421">
    <property type="component" value="Unassembled WGS sequence"/>
</dbReference>
<dbReference type="EMBL" id="JAUHHV010000008">
    <property type="protein sequence ID" value="KAK1415952.1"/>
    <property type="molecule type" value="Genomic_DNA"/>
</dbReference>
<evidence type="ECO:0000313" key="2">
    <source>
        <dbReference type="EMBL" id="KAK1415952.1"/>
    </source>
</evidence>
<reference evidence="2" key="1">
    <citation type="journal article" date="2023" name="bioRxiv">
        <title>Improved chromosome-level genome assembly for marigold (Tagetes erecta).</title>
        <authorList>
            <person name="Jiang F."/>
            <person name="Yuan L."/>
            <person name="Wang S."/>
            <person name="Wang H."/>
            <person name="Xu D."/>
            <person name="Wang A."/>
            <person name="Fan W."/>
        </authorList>
    </citation>
    <scope>NUCLEOTIDE SEQUENCE</scope>
    <source>
        <strain evidence="2">WSJ</strain>
        <tissue evidence="2">Leaf</tissue>
    </source>
</reference>
<sequence length="102" mass="11098">MSALFSDFFISYLVHAKVFTFLLSLKDNAANVINELYCKSVTTCCEEPLNIFVNVCLLLIVTKICTTSDGAAECGNLLSFHGDFASAKLLVSPQEGSFGYVN</sequence>
<accession>A0AAD8NP35</accession>
<protein>
    <submittedName>
        <fullName evidence="2">Uncharacterized protein</fullName>
    </submittedName>
</protein>
<dbReference type="AlphaFoldDB" id="A0AAD8NP35"/>
<gene>
    <name evidence="2" type="ORF">QVD17_31740</name>
</gene>
<name>A0AAD8NP35_TARER</name>
<feature type="chain" id="PRO_5042264012" evidence="1">
    <location>
        <begin position="17"/>
        <end position="102"/>
    </location>
</feature>
<organism evidence="2 3">
    <name type="scientific">Tagetes erecta</name>
    <name type="common">African marigold</name>
    <dbReference type="NCBI Taxonomy" id="13708"/>
    <lineage>
        <taxon>Eukaryota</taxon>
        <taxon>Viridiplantae</taxon>
        <taxon>Streptophyta</taxon>
        <taxon>Embryophyta</taxon>
        <taxon>Tracheophyta</taxon>
        <taxon>Spermatophyta</taxon>
        <taxon>Magnoliopsida</taxon>
        <taxon>eudicotyledons</taxon>
        <taxon>Gunneridae</taxon>
        <taxon>Pentapetalae</taxon>
        <taxon>asterids</taxon>
        <taxon>campanulids</taxon>
        <taxon>Asterales</taxon>
        <taxon>Asteraceae</taxon>
        <taxon>Asteroideae</taxon>
        <taxon>Heliantheae alliance</taxon>
        <taxon>Tageteae</taxon>
        <taxon>Tagetes</taxon>
    </lineage>
</organism>
<comment type="caution">
    <text evidence="2">The sequence shown here is derived from an EMBL/GenBank/DDBJ whole genome shotgun (WGS) entry which is preliminary data.</text>
</comment>